<dbReference type="GeneID" id="40830003"/>
<gene>
    <name evidence="2" type="ORF">SAMN05444921_10824</name>
</gene>
<evidence type="ECO:0000256" key="1">
    <source>
        <dbReference type="SAM" id="MobiDB-lite"/>
    </source>
</evidence>
<name>A0A1G9T2T1_9ACTN</name>
<dbReference type="STRING" id="1196353.SAMN05444921_10824"/>
<accession>A0A1G9T2T1</accession>
<feature type="region of interest" description="Disordered" evidence="1">
    <location>
        <begin position="1"/>
        <end position="24"/>
    </location>
</feature>
<keyword evidence="3" id="KW-1185">Reference proteome</keyword>
<dbReference type="Proteomes" id="UP000199063">
    <property type="component" value="Unassembled WGS sequence"/>
</dbReference>
<feature type="compositionally biased region" description="Pro residues" evidence="1">
    <location>
        <begin position="1"/>
        <end position="15"/>
    </location>
</feature>
<dbReference type="OrthoDB" id="4328726at2"/>
<organism evidence="2 3">
    <name type="scientific">Streptomyces wuyuanensis</name>
    <dbReference type="NCBI Taxonomy" id="1196353"/>
    <lineage>
        <taxon>Bacteria</taxon>
        <taxon>Bacillati</taxon>
        <taxon>Actinomycetota</taxon>
        <taxon>Actinomycetes</taxon>
        <taxon>Kitasatosporales</taxon>
        <taxon>Streptomycetaceae</taxon>
        <taxon>Streptomyces</taxon>
    </lineage>
</organism>
<dbReference type="Gene3D" id="1.10.1780.10">
    <property type="entry name" value="Clp, N-terminal domain"/>
    <property type="match status" value="1"/>
</dbReference>
<evidence type="ECO:0000313" key="2">
    <source>
        <dbReference type="EMBL" id="SDM41942.1"/>
    </source>
</evidence>
<sequence length="179" mass="18644">MHFPVPRVPRQPAPGPTGGDAGLSEELAPVVAGARRRALRDGDHLIDTAHMLHSLLESEPEVRAAFDGPDQVARVLGYLVQRSIGYGLRWQATVESPGAAPVVPAGRGSGRTGWSPSAAAAMVRARERAAGRGVPHAGGLDLLAELAVDRDSRAVEVLAHAGVDPGRLAGRIGELSQQV</sequence>
<protein>
    <submittedName>
        <fullName evidence="2">Clp amino terminal domain-containing protein, pathogenicity island component</fullName>
    </submittedName>
</protein>
<reference evidence="3" key="1">
    <citation type="submission" date="2016-10" db="EMBL/GenBank/DDBJ databases">
        <authorList>
            <person name="Varghese N."/>
            <person name="Submissions S."/>
        </authorList>
    </citation>
    <scope>NUCLEOTIDE SEQUENCE [LARGE SCALE GENOMIC DNA]</scope>
    <source>
        <strain evidence="3">CGMCC 4.7042</strain>
    </source>
</reference>
<dbReference type="AlphaFoldDB" id="A0A1G9T2T1"/>
<dbReference type="EMBL" id="FNHI01000008">
    <property type="protein sequence ID" value="SDM41942.1"/>
    <property type="molecule type" value="Genomic_DNA"/>
</dbReference>
<dbReference type="InterPro" id="IPR036628">
    <property type="entry name" value="Clp_N_dom_sf"/>
</dbReference>
<proteinExistence type="predicted"/>
<evidence type="ECO:0000313" key="3">
    <source>
        <dbReference type="Proteomes" id="UP000199063"/>
    </source>
</evidence>
<dbReference type="RefSeq" id="WP_093654324.1">
    <property type="nucleotide sequence ID" value="NZ_FNHI01000008.1"/>
</dbReference>